<evidence type="ECO:0000256" key="2">
    <source>
        <dbReference type="ARBA" id="ARBA00023163"/>
    </source>
</evidence>
<dbReference type="InterPro" id="IPR052158">
    <property type="entry name" value="INH-QAR"/>
</dbReference>
<name>A0A1U9QZJ3_STRNV</name>
<feature type="region of interest" description="Disordered" evidence="3">
    <location>
        <begin position="287"/>
        <end position="355"/>
    </location>
</feature>
<gene>
    <name evidence="5" type="ORF">BBN63_28810</name>
</gene>
<dbReference type="AlphaFoldDB" id="A0A1U9QZJ3"/>
<evidence type="ECO:0000256" key="1">
    <source>
        <dbReference type="ARBA" id="ARBA00023015"/>
    </source>
</evidence>
<evidence type="ECO:0000313" key="5">
    <source>
        <dbReference type="EMBL" id="AQU69597.1"/>
    </source>
</evidence>
<evidence type="ECO:0000313" key="6">
    <source>
        <dbReference type="Proteomes" id="UP000189677"/>
    </source>
</evidence>
<feature type="domain" description="HTH araC/xylS-type" evidence="4">
    <location>
        <begin position="228"/>
        <end position="290"/>
    </location>
</feature>
<reference evidence="5 6" key="1">
    <citation type="submission" date="2016-11" db="EMBL/GenBank/DDBJ databases">
        <title>Complete genome sequence of Streptomyces niveus SCSIO 3406.</title>
        <authorList>
            <person name="Zhu Q."/>
            <person name="Cheng W."/>
            <person name="Song Y."/>
            <person name="Li Q."/>
            <person name="Ju J."/>
        </authorList>
    </citation>
    <scope>NUCLEOTIDE SEQUENCE [LARGE SCALE GENOMIC DNA]</scope>
    <source>
        <strain evidence="5 6">SCSIO 3406</strain>
    </source>
</reference>
<dbReference type="SUPFAM" id="SSF46689">
    <property type="entry name" value="Homeodomain-like"/>
    <property type="match status" value="1"/>
</dbReference>
<dbReference type="SUPFAM" id="SSF52317">
    <property type="entry name" value="Class I glutamine amidotransferase-like"/>
    <property type="match status" value="1"/>
</dbReference>
<dbReference type="SMART" id="SM00342">
    <property type="entry name" value="HTH_ARAC"/>
    <property type="match status" value="1"/>
</dbReference>
<keyword evidence="6" id="KW-1185">Reference proteome</keyword>
<dbReference type="GO" id="GO:0043565">
    <property type="term" value="F:sequence-specific DNA binding"/>
    <property type="evidence" value="ECO:0007669"/>
    <property type="project" value="InterPro"/>
</dbReference>
<dbReference type="EMBL" id="CP018047">
    <property type="protein sequence ID" value="AQU69597.1"/>
    <property type="molecule type" value="Genomic_DNA"/>
</dbReference>
<keyword evidence="2" id="KW-0804">Transcription</keyword>
<dbReference type="Proteomes" id="UP000189677">
    <property type="component" value="Chromosome"/>
</dbReference>
<dbReference type="PANTHER" id="PTHR43130">
    <property type="entry name" value="ARAC-FAMILY TRANSCRIPTIONAL REGULATOR"/>
    <property type="match status" value="1"/>
</dbReference>
<dbReference type="CDD" id="cd03137">
    <property type="entry name" value="GATase1_AraC_1"/>
    <property type="match status" value="1"/>
</dbReference>
<protein>
    <submittedName>
        <fullName evidence="5">AraC family transcriptional regulator</fullName>
    </submittedName>
</protein>
<proteinExistence type="predicted"/>
<keyword evidence="1" id="KW-0805">Transcription regulation</keyword>
<dbReference type="Gene3D" id="3.40.50.880">
    <property type="match status" value="1"/>
</dbReference>
<dbReference type="KEGG" id="snw:BBN63_28810"/>
<accession>A0A1U9QZJ3</accession>
<dbReference type="Gene3D" id="1.10.10.60">
    <property type="entry name" value="Homeodomain-like"/>
    <property type="match status" value="1"/>
</dbReference>
<evidence type="ECO:0000256" key="3">
    <source>
        <dbReference type="SAM" id="MobiDB-lite"/>
    </source>
</evidence>
<evidence type="ECO:0000259" key="4">
    <source>
        <dbReference type="PROSITE" id="PS01124"/>
    </source>
</evidence>
<dbReference type="PROSITE" id="PS01124">
    <property type="entry name" value="HTH_ARAC_FAMILY_2"/>
    <property type="match status" value="1"/>
</dbReference>
<dbReference type="InterPro" id="IPR029062">
    <property type="entry name" value="Class_I_gatase-like"/>
</dbReference>
<sequence length="355" mass="36519">MTDGGGPSQASASGPRTVAVVAFDVVQLLDVTGPAEVFTTANMFGAHYDVRIVSPDGADVRTSSGVRVGVDGGPQALPARIHTLVVPGRGDWRRAVGDRPLIAFVEELLGRSRRITSVCAGAFVLAETGALDGLRAATHWRLAAQLASAYPLVRVETDPVFVKDGRVVTSAGVTSGIDLALSLVEDDHGAGVARDVARELVVFMARPGGQSQFSARLAPREARHPVVRRVLDAVGADPAAPHSLESLADMAGVSARHLSRLFRGETGTTPGQYVESVRLEAAQALLESGDDPTDGGPVPGGAGGGGPGGRRARAVARTPSDVGRSGRTGGVDARRGTAAGARRDRSRPASDGRTA</sequence>
<feature type="compositionally biased region" description="Basic and acidic residues" evidence="3">
    <location>
        <begin position="341"/>
        <end position="355"/>
    </location>
</feature>
<dbReference type="GO" id="GO:0003700">
    <property type="term" value="F:DNA-binding transcription factor activity"/>
    <property type="evidence" value="ECO:0007669"/>
    <property type="project" value="InterPro"/>
</dbReference>
<dbReference type="RefSeq" id="WP_420543143.1">
    <property type="nucleotide sequence ID" value="NZ_CP018047.1"/>
</dbReference>
<organism evidence="5 6">
    <name type="scientific">Streptomyces niveus</name>
    <name type="common">Streptomyces spheroides</name>
    <dbReference type="NCBI Taxonomy" id="193462"/>
    <lineage>
        <taxon>Bacteria</taxon>
        <taxon>Bacillati</taxon>
        <taxon>Actinomycetota</taxon>
        <taxon>Actinomycetes</taxon>
        <taxon>Kitasatosporales</taxon>
        <taxon>Streptomycetaceae</taxon>
        <taxon>Streptomyces</taxon>
    </lineage>
</organism>
<dbReference type="PANTHER" id="PTHR43130:SF3">
    <property type="entry name" value="HTH-TYPE TRANSCRIPTIONAL REGULATOR RV1931C"/>
    <property type="match status" value="1"/>
</dbReference>
<dbReference type="InterPro" id="IPR018060">
    <property type="entry name" value="HTH_AraC"/>
</dbReference>
<dbReference type="InterPro" id="IPR002818">
    <property type="entry name" value="DJ-1/PfpI"/>
</dbReference>
<dbReference type="Pfam" id="PF12833">
    <property type="entry name" value="HTH_18"/>
    <property type="match status" value="1"/>
</dbReference>
<dbReference type="Pfam" id="PF01965">
    <property type="entry name" value="DJ-1_PfpI"/>
    <property type="match status" value="1"/>
</dbReference>
<dbReference type="InterPro" id="IPR009057">
    <property type="entry name" value="Homeodomain-like_sf"/>
</dbReference>
<feature type="compositionally biased region" description="Gly residues" evidence="3">
    <location>
        <begin position="297"/>
        <end position="309"/>
    </location>
</feature>